<dbReference type="Gene3D" id="3.40.50.300">
    <property type="entry name" value="P-loop containing nucleotide triphosphate hydrolases"/>
    <property type="match status" value="1"/>
</dbReference>
<sequence>MSTQRPAPPGRVVVVVGPSGAGKDLLMAGLCAAHPEIHRARRTISRPPAPGSESFESVTPEAFARARAEGAFVLDWQAHGLCYGLRAREFAPLDTGRMVLFNGARRALAAAAARFPTLEIVSIRVPQAVLAARLEARGRETPDVIARRLAQAALPLPQGLPPDLRLHEVINDASPAEGIARLEAALFGPAPAPAPAPTAPPATSGGSQPRNG</sequence>
<accession>A0A1N7LXS3</accession>
<proteinExistence type="predicted"/>
<reference evidence="5" key="1">
    <citation type="submission" date="2017-01" db="EMBL/GenBank/DDBJ databases">
        <authorList>
            <person name="Varghese N."/>
            <person name="Submissions S."/>
        </authorList>
    </citation>
    <scope>NUCLEOTIDE SEQUENCE [LARGE SCALE GENOMIC DNA]</scope>
    <source>
        <strain evidence="5">DSM 18714</strain>
    </source>
</reference>
<evidence type="ECO:0000256" key="1">
    <source>
        <dbReference type="ARBA" id="ARBA00022679"/>
    </source>
</evidence>
<protein>
    <submittedName>
        <fullName evidence="4">Ribose 1,5-bisphosphokinase</fullName>
    </submittedName>
</protein>
<evidence type="ECO:0000259" key="3">
    <source>
        <dbReference type="SMART" id="SM00072"/>
    </source>
</evidence>
<keyword evidence="5" id="KW-1185">Reference proteome</keyword>
<dbReference type="GO" id="GO:0006015">
    <property type="term" value="P:5-phosphoribose 1-diphosphate biosynthetic process"/>
    <property type="evidence" value="ECO:0007669"/>
    <property type="project" value="TreeGrafter"/>
</dbReference>
<feature type="compositionally biased region" description="Pro residues" evidence="2">
    <location>
        <begin position="190"/>
        <end position="200"/>
    </location>
</feature>
<dbReference type="SUPFAM" id="SSF52540">
    <property type="entry name" value="P-loop containing nucleoside triphosphate hydrolases"/>
    <property type="match status" value="1"/>
</dbReference>
<gene>
    <name evidence="4" type="ORF">SAMN05421795_104245</name>
</gene>
<feature type="region of interest" description="Disordered" evidence="2">
    <location>
        <begin position="190"/>
        <end position="212"/>
    </location>
</feature>
<name>A0A1N7LXS3_9RHOB</name>
<evidence type="ECO:0000313" key="5">
    <source>
        <dbReference type="Proteomes" id="UP000186098"/>
    </source>
</evidence>
<dbReference type="PANTHER" id="PTHR23117">
    <property type="entry name" value="GUANYLATE KINASE-RELATED"/>
    <property type="match status" value="1"/>
</dbReference>
<dbReference type="InterPro" id="IPR008145">
    <property type="entry name" value="GK/Ca_channel_bsu"/>
</dbReference>
<dbReference type="GO" id="GO:0033863">
    <property type="term" value="F:ribose 1,5-bisphosphate phosphokinase activity"/>
    <property type="evidence" value="ECO:0007669"/>
    <property type="project" value="TreeGrafter"/>
</dbReference>
<keyword evidence="1" id="KW-0808">Transferase</keyword>
<organism evidence="4 5">
    <name type="scientific">Phaeovulum vinaykumarii</name>
    <dbReference type="NCBI Taxonomy" id="407234"/>
    <lineage>
        <taxon>Bacteria</taxon>
        <taxon>Pseudomonadati</taxon>
        <taxon>Pseudomonadota</taxon>
        <taxon>Alphaproteobacteria</taxon>
        <taxon>Rhodobacterales</taxon>
        <taxon>Paracoccaceae</taxon>
        <taxon>Phaeovulum</taxon>
    </lineage>
</organism>
<dbReference type="GO" id="GO:0005829">
    <property type="term" value="C:cytosol"/>
    <property type="evidence" value="ECO:0007669"/>
    <property type="project" value="TreeGrafter"/>
</dbReference>
<dbReference type="RefSeq" id="WP_159440064.1">
    <property type="nucleotide sequence ID" value="NZ_FTOM01000004.1"/>
</dbReference>
<dbReference type="InterPro" id="IPR027417">
    <property type="entry name" value="P-loop_NTPase"/>
</dbReference>
<dbReference type="PANTHER" id="PTHR23117:SF8">
    <property type="entry name" value="RIBOSE 1,5-BISPHOSPHATE PHOSPHOKINASE PHNN"/>
    <property type="match status" value="1"/>
</dbReference>
<dbReference type="AlphaFoldDB" id="A0A1N7LXS3"/>
<dbReference type="SMART" id="SM00072">
    <property type="entry name" value="GuKc"/>
    <property type="match status" value="1"/>
</dbReference>
<evidence type="ECO:0000313" key="4">
    <source>
        <dbReference type="EMBL" id="SIS78617.1"/>
    </source>
</evidence>
<dbReference type="EMBL" id="FTOM01000004">
    <property type="protein sequence ID" value="SIS78617.1"/>
    <property type="molecule type" value="Genomic_DNA"/>
</dbReference>
<dbReference type="STRING" id="407234.SAMN05421795_104245"/>
<keyword evidence="4" id="KW-0418">Kinase</keyword>
<dbReference type="Proteomes" id="UP000186098">
    <property type="component" value="Unassembled WGS sequence"/>
</dbReference>
<feature type="domain" description="Guanylate kinase/L-type calcium channel beta subunit" evidence="3">
    <location>
        <begin position="9"/>
        <end position="190"/>
    </location>
</feature>
<evidence type="ECO:0000256" key="2">
    <source>
        <dbReference type="SAM" id="MobiDB-lite"/>
    </source>
</evidence>